<proteinExistence type="predicted"/>
<accession>G8WNG9</accession>
<dbReference type="EMBL" id="CP003219">
    <property type="protein sequence ID" value="AEW94014.1"/>
    <property type="molecule type" value="Genomic_DNA"/>
</dbReference>
<sequence>MLVDAYREAVDLGQGATATAYGKLLLRIADQQFGEHPEAGEWLSP</sequence>
<protein>
    <submittedName>
        <fullName evidence="1">Uncharacterized protein</fullName>
    </submittedName>
</protein>
<dbReference type="PATRIC" id="fig|1003195.29.peg.1647"/>
<evidence type="ECO:0000313" key="1">
    <source>
        <dbReference type="EMBL" id="AEW94014.1"/>
    </source>
</evidence>
<dbReference type="HOGENOM" id="CLU_3205660_0_0_11"/>
<evidence type="ECO:0000313" key="2">
    <source>
        <dbReference type="Proteomes" id="UP000007842"/>
    </source>
</evidence>
<dbReference type="Proteomes" id="UP000007842">
    <property type="component" value="Chromosome"/>
</dbReference>
<keyword evidence="2" id="KW-1185">Reference proteome</keyword>
<dbReference type="KEGG" id="scy:SCATT_16430"/>
<name>G8WNG9_STREN</name>
<gene>
    <name evidence="1" type="ordered locus">SCATT_16430</name>
</gene>
<reference evidence="2" key="1">
    <citation type="submission" date="2011-12" db="EMBL/GenBank/DDBJ databases">
        <title>Complete genome sequence of Streptomyces cattleya strain DSM 46488.</title>
        <authorList>
            <person name="Ou H.-Y."/>
            <person name="Li P."/>
            <person name="Zhao C."/>
            <person name="O'Hagan D."/>
            <person name="Deng Z."/>
        </authorList>
    </citation>
    <scope>NUCLEOTIDE SEQUENCE [LARGE SCALE GENOMIC DNA]</scope>
    <source>
        <strain evidence="2">ATCC 35852 / DSM 46488 / JCM 4925 / NBRC 14057 / NRRL 8057</strain>
    </source>
</reference>
<organism evidence="1 2">
    <name type="scientific">Streptantibioticus cattleyicolor (strain ATCC 35852 / DSM 46488 / JCM 4925 / NBRC 14057 / NRRL 8057)</name>
    <name type="common">Streptomyces cattleya</name>
    <dbReference type="NCBI Taxonomy" id="1003195"/>
    <lineage>
        <taxon>Bacteria</taxon>
        <taxon>Bacillati</taxon>
        <taxon>Actinomycetota</taxon>
        <taxon>Actinomycetes</taxon>
        <taxon>Kitasatosporales</taxon>
        <taxon>Streptomycetaceae</taxon>
        <taxon>Streptantibioticus</taxon>
    </lineage>
</organism>
<dbReference type="AlphaFoldDB" id="G8WNG9"/>